<dbReference type="Proteomes" id="UP001224359">
    <property type="component" value="Unassembled WGS sequence"/>
</dbReference>
<keyword evidence="1" id="KW-0812">Transmembrane</keyword>
<feature type="transmembrane region" description="Helical" evidence="1">
    <location>
        <begin position="7"/>
        <end position="22"/>
    </location>
</feature>
<name>A0ABT9VIL9_9BACI</name>
<organism evidence="2 3">
    <name type="scientific">Alkalibacillus salilacus</name>
    <dbReference type="NCBI Taxonomy" id="284582"/>
    <lineage>
        <taxon>Bacteria</taxon>
        <taxon>Bacillati</taxon>
        <taxon>Bacillota</taxon>
        <taxon>Bacilli</taxon>
        <taxon>Bacillales</taxon>
        <taxon>Bacillaceae</taxon>
        <taxon>Alkalibacillus</taxon>
    </lineage>
</organism>
<sequence length="85" mass="9525">MFTKRNSLILSIIAFVLSILVISSSPNFIATGLLVIVSVLLFCNYLRFKYALKTAELVGIFIAAIILVFSLFIIVLLAVFYFNMQ</sequence>
<keyword evidence="1" id="KW-0472">Membrane</keyword>
<feature type="transmembrane region" description="Helical" evidence="1">
    <location>
        <begin position="28"/>
        <end position="46"/>
    </location>
</feature>
<keyword evidence="3" id="KW-1185">Reference proteome</keyword>
<evidence type="ECO:0000256" key="1">
    <source>
        <dbReference type="SAM" id="Phobius"/>
    </source>
</evidence>
<evidence type="ECO:0000313" key="2">
    <source>
        <dbReference type="EMBL" id="MDQ0160759.1"/>
    </source>
</evidence>
<dbReference type="EMBL" id="JAUSTQ010000018">
    <property type="protein sequence ID" value="MDQ0160759.1"/>
    <property type="molecule type" value="Genomic_DNA"/>
</dbReference>
<evidence type="ECO:0000313" key="3">
    <source>
        <dbReference type="Proteomes" id="UP001224359"/>
    </source>
</evidence>
<reference evidence="2 3" key="1">
    <citation type="submission" date="2023-07" db="EMBL/GenBank/DDBJ databases">
        <title>Genomic Encyclopedia of Type Strains, Phase IV (KMG-IV): sequencing the most valuable type-strain genomes for metagenomic binning, comparative biology and taxonomic classification.</title>
        <authorList>
            <person name="Goeker M."/>
        </authorList>
    </citation>
    <scope>NUCLEOTIDE SEQUENCE [LARGE SCALE GENOMIC DNA]</scope>
    <source>
        <strain evidence="2 3">DSM 16460</strain>
    </source>
</reference>
<feature type="transmembrane region" description="Helical" evidence="1">
    <location>
        <begin position="58"/>
        <end position="82"/>
    </location>
</feature>
<protein>
    <submittedName>
        <fullName evidence="2">Glucan phosphoethanolaminetransferase (Alkaline phosphatase superfamily)</fullName>
    </submittedName>
</protein>
<gene>
    <name evidence="2" type="ORF">J2S77_002766</name>
</gene>
<accession>A0ABT9VIL9</accession>
<keyword evidence="1" id="KW-1133">Transmembrane helix</keyword>
<proteinExistence type="predicted"/>
<comment type="caution">
    <text evidence="2">The sequence shown here is derived from an EMBL/GenBank/DDBJ whole genome shotgun (WGS) entry which is preliminary data.</text>
</comment>